<feature type="signal peptide" evidence="1">
    <location>
        <begin position="1"/>
        <end position="21"/>
    </location>
</feature>
<organism evidence="2 3">
    <name type="scientific">Massilia cavernae</name>
    <dbReference type="NCBI Taxonomy" id="2320864"/>
    <lineage>
        <taxon>Bacteria</taxon>
        <taxon>Pseudomonadati</taxon>
        <taxon>Pseudomonadota</taxon>
        <taxon>Betaproteobacteria</taxon>
        <taxon>Burkholderiales</taxon>
        <taxon>Oxalobacteraceae</taxon>
        <taxon>Telluria group</taxon>
        <taxon>Massilia</taxon>
    </lineage>
</organism>
<dbReference type="AlphaFoldDB" id="A0A418Y575"/>
<sequence length="148" mass="15255">MKSQRKLLRALLLVVAGALLATQSGCGKDEKEQIAAAIGIQSVQDVRTSVATKIASGEYAKARQEGEAFLNGSSDRSGQLAWMLAKACAQSGGHDRALGYVIQALNAGAVSRAQIMDEPLLLPLHADTRLAAIAAASGDAVAAGASRR</sequence>
<evidence type="ECO:0000256" key="1">
    <source>
        <dbReference type="SAM" id="SignalP"/>
    </source>
</evidence>
<dbReference type="Proteomes" id="UP000284006">
    <property type="component" value="Unassembled WGS sequence"/>
</dbReference>
<keyword evidence="3" id="KW-1185">Reference proteome</keyword>
<evidence type="ECO:0008006" key="4">
    <source>
        <dbReference type="Google" id="ProtNLM"/>
    </source>
</evidence>
<feature type="chain" id="PRO_5019380675" description="Sel1 repeat family protein" evidence="1">
    <location>
        <begin position="22"/>
        <end position="148"/>
    </location>
</feature>
<comment type="caution">
    <text evidence="2">The sequence shown here is derived from an EMBL/GenBank/DDBJ whole genome shotgun (WGS) entry which is preliminary data.</text>
</comment>
<name>A0A418Y575_9BURK</name>
<dbReference type="RefSeq" id="WP_119810118.1">
    <property type="nucleotide sequence ID" value="NZ_QYUP01000071.1"/>
</dbReference>
<dbReference type="OrthoDB" id="9926280at2"/>
<dbReference type="EMBL" id="QYUP01000071">
    <property type="protein sequence ID" value="RJG21294.1"/>
    <property type="molecule type" value="Genomic_DNA"/>
</dbReference>
<evidence type="ECO:0000313" key="3">
    <source>
        <dbReference type="Proteomes" id="UP000284006"/>
    </source>
</evidence>
<proteinExistence type="predicted"/>
<reference evidence="2 3" key="1">
    <citation type="submission" date="2018-09" db="EMBL/GenBank/DDBJ databases">
        <authorList>
            <person name="Zhu H."/>
        </authorList>
    </citation>
    <scope>NUCLEOTIDE SEQUENCE [LARGE SCALE GENOMIC DNA]</scope>
    <source>
        <strain evidence="2 3">K1S02-61</strain>
    </source>
</reference>
<keyword evidence="1" id="KW-0732">Signal</keyword>
<evidence type="ECO:0000313" key="2">
    <source>
        <dbReference type="EMBL" id="RJG21294.1"/>
    </source>
</evidence>
<accession>A0A418Y575</accession>
<protein>
    <recommendedName>
        <fullName evidence="4">Sel1 repeat family protein</fullName>
    </recommendedName>
</protein>
<gene>
    <name evidence="2" type="ORF">D3872_07090</name>
</gene>